<dbReference type="EMBL" id="LAZR01061747">
    <property type="protein sequence ID" value="KKK62950.1"/>
    <property type="molecule type" value="Genomic_DNA"/>
</dbReference>
<reference evidence="1" key="1">
    <citation type="journal article" date="2015" name="Nature">
        <title>Complex archaea that bridge the gap between prokaryotes and eukaryotes.</title>
        <authorList>
            <person name="Spang A."/>
            <person name="Saw J.H."/>
            <person name="Jorgensen S.L."/>
            <person name="Zaremba-Niedzwiedzka K."/>
            <person name="Martijn J."/>
            <person name="Lind A.E."/>
            <person name="van Eijk R."/>
            <person name="Schleper C."/>
            <person name="Guy L."/>
            <person name="Ettema T.J."/>
        </authorList>
    </citation>
    <scope>NUCLEOTIDE SEQUENCE</scope>
</reference>
<sequence length="193" mass="20876">MAVVAFYQTVGGKNESGQGKIANKYGQQYPVGLLHSYVRGLVSDDFSYIVNSFGRTALGPPAAHVHFRVDPLPVSITGITLKARAQTTEGSGGPTADNRLFAITLWQGDPSSGDEVQIHKWKIPDRDDSARPANDTFFDISEVIAAGNIANITDAADLWLDVGMEYAVGFTIERLYWLALEVTSPYALVDAPT</sequence>
<name>A0A0F8XP58_9ZZZZ</name>
<evidence type="ECO:0000313" key="1">
    <source>
        <dbReference type="EMBL" id="KKK62950.1"/>
    </source>
</evidence>
<comment type="caution">
    <text evidence="1">The sequence shown here is derived from an EMBL/GenBank/DDBJ whole genome shotgun (WGS) entry which is preliminary data.</text>
</comment>
<organism evidence="1">
    <name type="scientific">marine sediment metagenome</name>
    <dbReference type="NCBI Taxonomy" id="412755"/>
    <lineage>
        <taxon>unclassified sequences</taxon>
        <taxon>metagenomes</taxon>
        <taxon>ecological metagenomes</taxon>
    </lineage>
</organism>
<accession>A0A0F8XP58</accession>
<feature type="non-terminal residue" evidence="1">
    <location>
        <position position="193"/>
    </location>
</feature>
<gene>
    <name evidence="1" type="ORF">LCGC14_2999220</name>
</gene>
<proteinExistence type="predicted"/>
<dbReference type="AlphaFoldDB" id="A0A0F8XP58"/>
<protein>
    <submittedName>
        <fullName evidence="1">Uncharacterized protein</fullName>
    </submittedName>
</protein>